<protein>
    <submittedName>
        <fullName evidence="2">Uncharacterized protein</fullName>
    </submittedName>
</protein>
<dbReference type="OrthoDB" id="4068630at2759"/>
<dbReference type="PANTHER" id="PTHR21708:SF34">
    <property type="entry name" value="OUTER SPORE WALL PROTEIN 2"/>
    <property type="match status" value="1"/>
</dbReference>
<feature type="non-terminal residue" evidence="2">
    <location>
        <position position="1"/>
    </location>
</feature>
<evidence type="ECO:0000313" key="2">
    <source>
        <dbReference type="EMBL" id="OBA25394.1"/>
    </source>
</evidence>
<reference evidence="3" key="1">
    <citation type="journal article" date="2016" name="Proc. Natl. Acad. Sci. U.S.A.">
        <title>Comparative genomics of biotechnologically important yeasts.</title>
        <authorList>
            <person name="Riley R."/>
            <person name="Haridas S."/>
            <person name="Wolfe K.H."/>
            <person name="Lopes M.R."/>
            <person name="Hittinger C.T."/>
            <person name="Goeker M."/>
            <person name="Salamov A.A."/>
            <person name="Wisecaver J.H."/>
            <person name="Long T.M."/>
            <person name="Calvey C.H."/>
            <person name="Aerts A.L."/>
            <person name="Barry K.W."/>
            <person name="Choi C."/>
            <person name="Clum A."/>
            <person name="Coughlan A.Y."/>
            <person name="Deshpande S."/>
            <person name="Douglass A.P."/>
            <person name="Hanson S.J."/>
            <person name="Klenk H.-P."/>
            <person name="LaButti K.M."/>
            <person name="Lapidus A."/>
            <person name="Lindquist E.A."/>
            <person name="Lipzen A.M."/>
            <person name="Meier-Kolthoff J.P."/>
            <person name="Ohm R.A."/>
            <person name="Otillar R.P."/>
            <person name="Pangilinan J.L."/>
            <person name="Peng Y."/>
            <person name="Rokas A."/>
            <person name="Rosa C.A."/>
            <person name="Scheuner C."/>
            <person name="Sibirny A.A."/>
            <person name="Slot J.C."/>
            <person name="Stielow J.B."/>
            <person name="Sun H."/>
            <person name="Kurtzman C.P."/>
            <person name="Blackwell M."/>
            <person name="Grigoriev I.V."/>
            <person name="Jeffries T.W."/>
        </authorList>
    </citation>
    <scope>NUCLEOTIDE SEQUENCE [LARGE SCALE GENOMIC DNA]</scope>
    <source>
        <strain evidence="3">NRRL Y-1626</strain>
    </source>
</reference>
<feature type="compositionally biased region" description="Basic residues" evidence="1">
    <location>
        <begin position="600"/>
        <end position="621"/>
    </location>
</feature>
<organism evidence="2 3">
    <name type="scientific">Hanseniaspora valbyensis NRRL Y-1626</name>
    <dbReference type="NCBI Taxonomy" id="766949"/>
    <lineage>
        <taxon>Eukaryota</taxon>
        <taxon>Fungi</taxon>
        <taxon>Dikarya</taxon>
        <taxon>Ascomycota</taxon>
        <taxon>Saccharomycotina</taxon>
        <taxon>Saccharomycetes</taxon>
        <taxon>Saccharomycodales</taxon>
        <taxon>Saccharomycodaceae</taxon>
        <taxon>Hanseniaspora</taxon>
    </lineage>
</organism>
<sequence length="841" mass="96735">IHISDKLSGDGMISWKSNKLGSNFYTPNVFINDMDSEGKNSFSTDLHEKLKNFLIDYLFISCNSIFELKRVCKKLANVINESTIVFVESNFAVNLDFLVYEQLKLERGKGSEVAVFGVLSDLEGRKLTSGSFTLLSNDIDYYFGLTYIQSIKELSNDCLNYLKKIGGQLNDKDSKLNIFFDSLNSSGENMIKFHKMSISGNELAIRVWENVIPKMAFNIISIIYEDTEYDHFIGKNQSMARELSFNILKELTIIAYYHCNCDFELINPNNNNKNFINQSTFLPYIKSRKDIANIESLLDYEKCLSLILKKKKFLNSETHIENSPEFVSLSFEAYSFYHKLEFPASMLLTQPSELSKKYNLQSVCLKFLSQFYERLCILSGMPVYLANSTKMIDGLSDINQKKQSLIFSKGNVLLTGSLNNINSNSSKNTKNNESYEKLKQKKRQDKKDRLERRKKKEKIKKNNKKETINYKGQTEIKETKNKTEIKVDSSFQNDAEDQIADDIAALYLDALDNVNDVHNINSKEIASNPIVEENEEGEAKNGRSSSTASNTESDYTFKTAESEASGNSETNHDSESTTESDHSLNSYSTSGSSITSYKKSNSKNKTKKNSLQHKKYRRNKKSTNDSSINLPKKNTYNPYNAFNTKINSKIKSLKKEKQNSNIQLYNYDDDGILDKPNYGHNNSFISLSRLMNINTEKDVLHRLSHEFELEDMSRYYGLYGDHPAIVELKNKQKYENEKLKLKRQQLMNDISRFRRFKIDNSMKFGYGNSSQHNEKHSINLDNNLSFYKYIDIISAPINVDISGNSTNRFGKNDSIRSLIEIKKKKKHNIDKKESNESKQKM</sequence>
<dbReference type="PANTHER" id="PTHR21708">
    <property type="entry name" value="PROBABLE 2-DEHYDROPANTOATE 2-REDUCTASE"/>
    <property type="match status" value="1"/>
</dbReference>
<feature type="compositionally biased region" description="Basic residues" evidence="1">
    <location>
        <begin position="452"/>
        <end position="463"/>
    </location>
</feature>
<accession>A0A1B7T9J0</accession>
<feature type="compositionally biased region" description="Polar residues" evidence="1">
    <location>
        <begin position="624"/>
        <end position="640"/>
    </location>
</feature>
<gene>
    <name evidence="2" type="ORF">HANVADRAFT_53951</name>
</gene>
<feature type="compositionally biased region" description="Basic and acidic residues" evidence="1">
    <location>
        <begin position="570"/>
        <end position="582"/>
    </location>
</feature>
<dbReference type="AlphaFoldDB" id="A0A1B7T9J0"/>
<feature type="region of interest" description="Disordered" evidence="1">
    <location>
        <begin position="423"/>
        <end position="466"/>
    </location>
</feature>
<feature type="region of interest" description="Disordered" evidence="1">
    <location>
        <begin position="526"/>
        <end position="640"/>
    </location>
</feature>
<feature type="compositionally biased region" description="Low complexity" evidence="1">
    <location>
        <begin position="583"/>
        <end position="599"/>
    </location>
</feature>
<dbReference type="Proteomes" id="UP000092321">
    <property type="component" value="Unassembled WGS sequence"/>
</dbReference>
<evidence type="ECO:0000256" key="1">
    <source>
        <dbReference type="SAM" id="MobiDB-lite"/>
    </source>
</evidence>
<name>A0A1B7T9J0_9ASCO</name>
<proteinExistence type="predicted"/>
<dbReference type="InterPro" id="IPR051402">
    <property type="entry name" value="KPR-Related"/>
</dbReference>
<feature type="compositionally biased region" description="Polar residues" evidence="1">
    <location>
        <begin position="542"/>
        <end position="556"/>
    </location>
</feature>
<keyword evidence="3" id="KW-1185">Reference proteome</keyword>
<dbReference type="EMBL" id="LXPE01000118">
    <property type="protein sequence ID" value="OBA25394.1"/>
    <property type="molecule type" value="Genomic_DNA"/>
</dbReference>
<dbReference type="GO" id="GO:0005737">
    <property type="term" value="C:cytoplasm"/>
    <property type="evidence" value="ECO:0007669"/>
    <property type="project" value="TreeGrafter"/>
</dbReference>
<evidence type="ECO:0000313" key="3">
    <source>
        <dbReference type="Proteomes" id="UP000092321"/>
    </source>
</evidence>
<feature type="non-terminal residue" evidence="2">
    <location>
        <position position="841"/>
    </location>
</feature>
<comment type="caution">
    <text evidence="2">The sequence shown here is derived from an EMBL/GenBank/DDBJ whole genome shotgun (WGS) entry which is preliminary data.</text>
</comment>
<feature type="compositionally biased region" description="Low complexity" evidence="1">
    <location>
        <begin position="423"/>
        <end position="432"/>
    </location>
</feature>